<keyword evidence="8 9" id="KW-0975">Bacterial flagellum</keyword>
<keyword evidence="5 11" id="KW-0812">Transmembrane</keyword>
<keyword evidence="7 11" id="KW-0472">Membrane</keyword>
<name>A0A1H8L436_9RHOB</name>
<organism evidence="14 15">
    <name type="scientific">Palleronia pelagia</name>
    <dbReference type="NCBI Taxonomy" id="387096"/>
    <lineage>
        <taxon>Bacteria</taxon>
        <taxon>Pseudomonadati</taxon>
        <taxon>Pseudomonadota</taxon>
        <taxon>Alphaproteobacteria</taxon>
        <taxon>Rhodobacterales</taxon>
        <taxon>Roseobacteraceae</taxon>
        <taxon>Palleronia</taxon>
    </lineage>
</organism>
<evidence type="ECO:0000313" key="15">
    <source>
        <dbReference type="Proteomes" id="UP000199372"/>
    </source>
</evidence>
<keyword evidence="15" id="KW-1185">Reference proteome</keyword>
<evidence type="ECO:0000256" key="6">
    <source>
        <dbReference type="ARBA" id="ARBA00022989"/>
    </source>
</evidence>
<dbReference type="InterPro" id="IPR000067">
    <property type="entry name" value="FlgMring_FliF"/>
</dbReference>
<keyword evidence="6 11" id="KW-1133">Transmembrane helix</keyword>
<evidence type="ECO:0000259" key="12">
    <source>
        <dbReference type="Pfam" id="PF01514"/>
    </source>
</evidence>
<sequence>MQQLANTWSDLSVQKRVVAALALVAVVIMVIGLGRMATRPGLALLYAELDNSAAGEVVSALEQRGVTYSVRGGAIYVDSTQRDQLRMTLAAEGLPANSGQGYELLDRMTGFGTTSQMFDAAYWRAKEGELARTIVASPAITAARVHIANSGTKPFQRDVTPTASVTVTPAQGGLGAAHARALRFLVASAVSGLAPENVSVIDSNGGVILAGPEGDTPAGDAADRAAALKRNVERLLEARVGYGNAVVEVNIETVTDREQITERRIEPDSRVAISQDRTESTSSESGTGGASVTVASNLPDGDADGGSEQQSQASSSETRERTNFEVSEIQREILRAPGAIDRITTAVLVDGITAPGPDGDPAWAPRPEDEMEALRALVAAAVGFNAERGDELTIQTMQFQPLPDDGTGPGGLMGAGLAIDAMRLIQLGILAVVALVLGLFVVRPILTQKAASPEPEAPALGFEPPPFMSAPLFGEIDPDDTPASLKETQSLADFGGGSDDADDATPGAVERLRNLIDERQDESLQILRSWMEEDEVKS</sequence>
<keyword evidence="14" id="KW-0282">Flagellum</keyword>
<feature type="region of interest" description="Disordered" evidence="10">
    <location>
        <begin position="260"/>
        <end position="325"/>
    </location>
</feature>
<dbReference type="GO" id="GO:0003774">
    <property type="term" value="F:cytoskeletal motor activity"/>
    <property type="evidence" value="ECO:0007669"/>
    <property type="project" value="InterPro"/>
</dbReference>
<dbReference type="InterPro" id="IPR043427">
    <property type="entry name" value="YscJ/FliF"/>
</dbReference>
<dbReference type="PIRSF" id="PIRSF004862">
    <property type="entry name" value="FliF"/>
    <property type="match status" value="1"/>
</dbReference>
<dbReference type="PRINTS" id="PR01009">
    <property type="entry name" value="FLGMRINGFLIF"/>
</dbReference>
<evidence type="ECO:0000256" key="11">
    <source>
        <dbReference type="SAM" id="Phobius"/>
    </source>
</evidence>
<evidence type="ECO:0000256" key="9">
    <source>
        <dbReference type="PIRNR" id="PIRNR004862"/>
    </source>
</evidence>
<keyword evidence="14" id="KW-0966">Cell projection</keyword>
<comment type="subcellular location">
    <subcellularLocation>
        <location evidence="1 9">Bacterial flagellum basal body</location>
    </subcellularLocation>
    <subcellularLocation>
        <location evidence="2">Cell membrane</location>
        <topology evidence="2">Multi-pass membrane protein</topology>
    </subcellularLocation>
</comment>
<feature type="region of interest" description="Disordered" evidence="10">
    <location>
        <begin position="470"/>
        <end position="507"/>
    </location>
</feature>
<dbReference type="GO" id="GO:0009431">
    <property type="term" value="C:bacterial-type flagellum basal body, MS ring"/>
    <property type="evidence" value="ECO:0007669"/>
    <property type="project" value="InterPro"/>
</dbReference>
<dbReference type="Gene3D" id="3.30.300.30">
    <property type="match status" value="1"/>
</dbReference>
<comment type="function">
    <text evidence="9">The M ring may be actively involved in energy transduction.</text>
</comment>
<evidence type="ECO:0000256" key="1">
    <source>
        <dbReference type="ARBA" id="ARBA00004117"/>
    </source>
</evidence>
<gene>
    <name evidence="14" type="ORF">SAMN04488011_10976</name>
</gene>
<evidence type="ECO:0000256" key="7">
    <source>
        <dbReference type="ARBA" id="ARBA00023136"/>
    </source>
</evidence>
<dbReference type="GO" id="GO:0071973">
    <property type="term" value="P:bacterial-type flagellum-dependent cell motility"/>
    <property type="evidence" value="ECO:0007669"/>
    <property type="project" value="InterPro"/>
</dbReference>
<evidence type="ECO:0000313" key="14">
    <source>
        <dbReference type="EMBL" id="SEN99942.1"/>
    </source>
</evidence>
<reference evidence="15" key="1">
    <citation type="submission" date="2016-10" db="EMBL/GenBank/DDBJ databases">
        <authorList>
            <person name="Varghese N."/>
            <person name="Submissions S."/>
        </authorList>
    </citation>
    <scope>NUCLEOTIDE SEQUENCE [LARGE SCALE GENOMIC DNA]</scope>
    <source>
        <strain evidence="15">DSM 26893</strain>
    </source>
</reference>
<dbReference type="Pfam" id="PF08345">
    <property type="entry name" value="YscJ_FliF_C"/>
    <property type="match status" value="1"/>
</dbReference>
<dbReference type="NCBIfam" id="TIGR00206">
    <property type="entry name" value="fliF"/>
    <property type="match status" value="1"/>
</dbReference>
<keyword evidence="4" id="KW-1003">Cell membrane</keyword>
<feature type="transmembrane region" description="Helical" evidence="11">
    <location>
        <begin position="17"/>
        <end position="34"/>
    </location>
</feature>
<keyword evidence="14" id="KW-0969">Cilium</keyword>
<dbReference type="PANTHER" id="PTHR30046:SF0">
    <property type="entry name" value="FLAGELLAR M-RING PROTEIN"/>
    <property type="match status" value="1"/>
</dbReference>
<comment type="similarity">
    <text evidence="3 9">Belongs to the FliF family.</text>
</comment>
<dbReference type="InterPro" id="IPR013556">
    <property type="entry name" value="Flag_M-ring_C"/>
</dbReference>
<accession>A0A1H8L436</accession>
<dbReference type="GO" id="GO:0005886">
    <property type="term" value="C:plasma membrane"/>
    <property type="evidence" value="ECO:0007669"/>
    <property type="project" value="UniProtKB-SubCell"/>
</dbReference>
<evidence type="ECO:0000256" key="4">
    <source>
        <dbReference type="ARBA" id="ARBA00022475"/>
    </source>
</evidence>
<evidence type="ECO:0000256" key="10">
    <source>
        <dbReference type="SAM" id="MobiDB-lite"/>
    </source>
</evidence>
<feature type="domain" description="Flagellar M-ring N-terminal" evidence="12">
    <location>
        <begin position="38"/>
        <end position="208"/>
    </location>
</feature>
<dbReference type="OrthoDB" id="9807026at2"/>
<feature type="compositionally biased region" description="Low complexity" evidence="10">
    <location>
        <begin position="307"/>
        <end position="316"/>
    </location>
</feature>
<evidence type="ECO:0000256" key="3">
    <source>
        <dbReference type="ARBA" id="ARBA00007971"/>
    </source>
</evidence>
<dbReference type="InterPro" id="IPR006182">
    <property type="entry name" value="FliF_N_dom"/>
</dbReference>
<dbReference type="EMBL" id="FOCM01000009">
    <property type="protein sequence ID" value="SEN99942.1"/>
    <property type="molecule type" value="Genomic_DNA"/>
</dbReference>
<feature type="domain" description="Flagellar M-ring C-terminal" evidence="13">
    <location>
        <begin position="236"/>
        <end position="399"/>
    </location>
</feature>
<feature type="transmembrane region" description="Helical" evidence="11">
    <location>
        <begin position="427"/>
        <end position="446"/>
    </location>
</feature>
<evidence type="ECO:0000256" key="5">
    <source>
        <dbReference type="ARBA" id="ARBA00022692"/>
    </source>
</evidence>
<evidence type="ECO:0000256" key="2">
    <source>
        <dbReference type="ARBA" id="ARBA00004651"/>
    </source>
</evidence>
<evidence type="ECO:0000256" key="8">
    <source>
        <dbReference type="ARBA" id="ARBA00023143"/>
    </source>
</evidence>
<dbReference type="Pfam" id="PF01514">
    <property type="entry name" value="YscJ_FliF"/>
    <property type="match status" value="1"/>
</dbReference>
<dbReference type="PANTHER" id="PTHR30046">
    <property type="entry name" value="FLAGELLAR M-RING PROTEIN"/>
    <property type="match status" value="1"/>
</dbReference>
<dbReference type="InterPro" id="IPR045851">
    <property type="entry name" value="AMP-bd_C_sf"/>
</dbReference>
<feature type="compositionally biased region" description="Basic and acidic residues" evidence="10">
    <location>
        <begin position="260"/>
        <end position="269"/>
    </location>
</feature>
<dbReference type="AlphaFoldDB" id="A0A1H8L436"/>
<dbReference type="Proteomes" id="UP000199372">
    <property type="component" value="Unassembled WGS sequence"/>
</dbReference>
<protein>
    <recommendedName>
        <fullName evidence="9">Flagellar M-ring protein</fullName>
    </recommendedName>
</protein>
<proteinExistence type="inferred from homology"/>
<evidence type="ECO:0000259" key="13">
    <source>
        <dbReference type="Pfam" id="PF08345"/>
    </source>
</evidence>